<accession>A0A6A5BQ31</accession>
<dbReference type="OrthoDB" id="10394893at2759"/>
<keyword evidence="2" id="KW-1185">Reference proteome</keyword>
<comment type="caution">
    <text evidence="1">The sequence shown here is derived from an EMBL/GenBank/DDBJ whole genome shotgun (WGS) entry which is preliminary data.</text>
</comment>
<evidence type="ECO:0000313" key="1">
    <source>
        <dbReference type="EMBL" id="KAF0976234.1"/>
    </source>
</evidence>
<name>A0A6A5BQ31_NAEFO</name>
<dbReference type="RefSeq" id="XP_044560947.1">
    <property type="nucleotide sequence ID" value="XM_044708375.1"/>
</dbReference>
<gene>
    <name evidence="1" type="ORF">FDP41_004909</name>
</gene>
<dbReference type="VEuPathDB" id="AmoebaDB:FDP41_004909"/>
<dbReference type="VEuPathDB" id="AmoebaDB:NF0096370"/>
<dbReference type="VEuPathDB" id="AmoebaDB:NfTy_086200"/>
<evidence type="ECO:0000313" key="2">
    <source>
        <dbReference type="Proteomes" id="UP000444721"/>
    </source>
</evidence>
<dbReference type="AlphaFoldDB" id="A0A6A5BQ31"/>
<sequence>MSQKAFSPNSIQSKMENYLGRNYFISRNVVKMEKSFTGAGTDEPSTMSEPSSSSWTISEIYWDQLPKFKKKQKLEYGSLLNDYCEWVKELEMKCSLEHKISNSHFEEQLRGLENQFLKLETKTKQFFTTHSIYRGGDIEKQFYNLLDIVQKLLKITCLFIEERFGGDLLLSKVNQSVMNHAQSFTTENNSERGLSTHLQLIEQILQEHVARVMSRIDQFEQVKKLEFDSSVVVLQRVEKYSL</sequence>
<dbReference type="Proteomes" id="UP000444721">
    <property type="component" value="Unassembled WGS sequence"/>
</dbReference>
<protein>
    <submittedName>
        <fullName evidence="1">Uncharacterized protein</fullName>
    </submittedName>
</protein>
<proteinExistence type="predicted"/>
<dbReference type="GeneID" id="68112127"/>
<dbReference type="EMBL" id="VFQX01000041">
    <property type="protein sequence ID" value="KAF0976234.1"/>
    <property type="molecule type" value="Genomic_DNA"/>
</dbReference>
<organism evidence="1 2">
    <name type="scientific">Naegleria fowleri</name>
    <name type="common">Brain eating amoeba</name>
    <dbReference type="NCBI Taxonomy" id="5763"/>
    <lineage>
        <taxon>Eukaryota</taxon>
        <taxon>Discoba</taxon>
        <taxon>Heterolobosea</taxon>
        <taxon>Tetramitia</taxon>
        <taxon>Eutetramitia</taxon>
        <taxon>Vahlkampfiidae</taxon>
        <taxon>Naegleria</taxon>
    </lineage>
</organism>
<reference evidence="1 2" key="1">
    <citation type="journal article" date="2019" name="Sci. Rep.">
        <title>Nanopore sequencing improves the draft genome of the human pathogenic amoeba Naegleria fowleri.</title>
        <authorList>
            <person name="Liechti N."/>
            <person name="Schurch N."/>
            <person name="Bruggmann R."/>
            <person name="Wittwer M."/>
        </authorList>
    </citation>
    <scope>NUCLEOTIDE SEQUENCE [LARGE SCALE GENOMIC DNA]</scope>
    <source>
        <strain evidence="1 2">ATCC 30894</strain>
    </source>
</reference>